<dbReference type="AlphaFoldDB" id="A0A0E9T5R3"/>
<reference evidence="1" key="1">
    <citation type="submission" date="2014-11" db="EMBL/GenBank/DDBJ databases">
        <authorList>
            <person name="Amaro Gonzalez C."/>
        </authorList>
    </citation>
    <scope>NUCLEOTIDE SEQUENCE</scope>
</reference>
<dbReference type="EMBL" id="GBXM01060282">
    <property type="protein sequence ID" value="JAH48295.1"/>
    <property type="molecule type" value="Transcribed_RNA"/>
</dbReference>
<organism evidence="1">
    <name type="scientific">Anguilla anguilla</name>
    <name type="common">European freshwater eel</name>
    <name type="synonym">Muraena anguilla</name>
    <dbReference type="NCBI Taxonomy" id="7936"/>
    <lineage>
        <taxon>Eukaryota</taxon>
        <taxon>Metazoa</taxon>
        <taxon>Chordata</taxon>
        <taxon>Craniata</taxon>
        <taxon>Vertebrata</taxon>
        <taxon>Euteleostomi</taxon>
        <taxon>Actinopterygii</taxon>
        <taxon>Neopterygii</taxon>
        <taxon>Teleostei</taxon>
        <taxon>Anguilliformes</taxon>
        <taxon>Anguillidae</taxon>
        <taxon>Anguilla</taxon>
    </lineage>
</organism>
<name>A0A0E9T5R3_ANGAN</name>
<proteinExistence type="predicted"/>
<sequence length="51" mass="6175">MTKWGLTLYVQRSRWLKLLRVAAIKGEEAFWVQFFRWSHDTGKIEDLVARH</sequence>
<accession>A0A0E9T5R3</accession>
<reference evidence="1" key="2">
    <citation type="journal article" date="2015" name="Fish Shellfish Immunol.">
        <title>Early steps in the European eel (Anguilla anguilla)-Vibrio vulnificus interaction in the gills: Role of the RtxA13 toxin.</title>
        <authorList>
            <person name="Callol A."/>
            <person name="Pajuelo D."/>
            <person name="Ebbesson L."/>
            <person name="Teles M."/>
            <person name="MacKenzie S."/>
            <person name="Amaro C."/>
        </authorList>
    </citation>
    <scope>NUCLEOTIDE SEQUENCE</scope>
</reference>
<evidence type="ECO:0000313" key="1">
    <source>
        <dbReference type="EMBL" id="JAH48295.1"/>
    </source>
</evidence>
<protein>
    <submittedName>
        <fullName evidence="1">Uncharacterized protein</fullName>
    </submittedName>
</protein>